<dbReference type="SUPFAM" id="SSF53448">
    <property type="entry name" value="Nucleotide-diphospho-sugar transferases"/>
    <property type="match status" value="1"/>
</dbReference>
<name>A0A0G1M591_9BACT</name>
<feature type="domain" description="Nucleotidyl transferase" evidence="1">
    <location>
        <begin position="34"/>
        <end position="302"/>
    </location>
</feature>
<sequence length="380" mass="42261">MTLLNLTGSLLNPMPKNLPKTDSKENLREHLYVLILAGGGGTRLWPLSRENSPKQFIKLFDGKSLLQLTVGRAVELAPPDRIYVSTSAKYVSEIKKQCPRIKNENIIAEPQRKDTAIAHGLGAAYIYHQNPEAIIINLASDHLISPVSGFVKDILTAVEFADQNKFVTVGIKPKFPHTGMGHIKFKGHVGLKFVEKPPLDLAKKFTASGNYLWNANLYVWKAKLYLDLLKKHAPKTYSFFPRIINSIGTDKEKEIIQLAFQMAPSISVDYAVSEKVTNFVCITGHFNWSDVGDWNVVWQNLPQDAAGNAVAGSRGRGELVGLNSQNNLFILDKQLITLVGLSDMVVVDTPDAILICPKDNAQAVKQLHQILKEQKLLKYL</sequence>
<dbReference type="EMBL" id="LCKS01000002">
    <property type="protein sequence ID" value="KKU03262.1"/>
    <property type="molecule type" value="Genomic_DNA"/>
</dbReference>
<dbReference type="GO" id="GO:0009298">
    <property type="term" value="P:GDP-mannose biosynthetic process"/>
    <property type="evidence" value="ECO:0007669"/>
    <property type="project" value="TreeGrafter"/>
</dbReference>
<dbReference type="PANTHER" id="PTHR46390:SF1">
    <property type="entry name" value="MANNOSE-1-PHOSPHATE GUANYLYLTRANSFERASE"/>
    <property type="match status" value="1"/>
</dbReference>
<dbReference type="Gene3D" id="3.90.550.10">
    <property type="entry name" value="Spore Coat Polysaccharide Biosynthesis Protein SpsA, Chain A"/>
    <property type="match status" value="1"/>
</dbReference>
<dbReference type="InterPro" id="IPR049577">
    <property type="entry name" value="GMPP_N"/>
</dbReference>
<dbReference type="InterPro" id="IPR029044">
    <property type="entry name" value="Nucleotide-diphossugar_trans"/>
</dbReference>
<comment type="caution">
    <text evidence="3">The sequence shown here is derived from an EMBL/GenBank/DDBJ whole genome shotgun (WGS) entry which is preliminary data.</text>
</comment>
<dbReference type="SUPFAM" id="SSF159283">
    <property type="entry name" value="Guanosine diphospho-D-mannose pyrophosphorylase/mannose-6-phosphate isomerase linker domain"/>
    <property type="match status" value="1"/>
</dbReference>
<reference evidence="3 4" key="1">
    <citation type="journal article" date="2015" name="Nature">
        <title>rRNA introns, odd ribosomes, and small enigmatic genomes across a large radiation of phyla.</title>
        <authorList>
            <person name="Brown C.T."/>
            <person name="Hug L.A."/>
            <person name="Thomas B.C."/>
            <person name="Sharon I."/>
            <person name="Castelle C.J."/>
            <person name="Singh A."/>
            <person name="Wilkins M.J."/>
            <person name="Williams K.H."/>
            <person name="Banfield J.F."/>
        </authorList>
    </citation>
    <scope>NUCLEOTIDE SEQUENCE [LARGE SCALE GENOMIC DNA]</scope>
</reference>
<dbReference type="InterPro" id="IPR051161">
    <property type="entry name" value="Mannose-6P_isomerase_type2"/>
</dbReference>
<dbReference type="PANTHER" id="PTHR46390">
    <property type="entry name" value="MANNOSE-1-PHOSPHATE GUANYLYLTRANSFERASE"/>
    <property type="match status" value="1"/>
</dbReference>
<evidence type="ECO:0000313" key="3">
    <source>
        <dbReference type="EMBL" id="KKU03262.1"/>
    </source>
</evidence>
<dbReference type="InterPro" id="IPR054566">
    <property type="entry name" value="ManC/GMP-like_b-helix"/>
</dbReference>
<protein>
    <submittedName>
        <fullName evidence="3">Mannose-1-phosphate guanylyltransferase (GDP)</fullName>
    </submittedName>
</protein>
<dbReference type="Pfam" id="PF00483">
    <property type="entry name" value="NTP_transferase"/>
    <property type="match status" value="1"/>
</dbReference>
<dbReference type="Pfam" id="PF22640">
    <property type="entry name" value="ManC_GMP_beta-helix"/>
    <property type="match status" value="1"/>
</dbReference>
<organism evidence="3 4">
    <name type="scientific">Candidatus Amesbacteria bacterium GW2011_GWC2_45_19</name>
    <dbReference type="NCBI Taxonomy" id="1618366"/>
    <lineage>
        <taxon>Bacteria</taxon>
        <taxon>Candidatus Amesiibacteriota</taxon>
    </lineage>
</organism>
<keyword evidence="3" id="KW-0808">Transferase</keyword>
<keyword evidence="3" id="KW-0548">Nucleotidyltransferase</keyword>
<dbReference type="GO" id="GO:0004475">
    <property type="term" value="F:mannose-1-phosphate guanylyltransferase (GTP) activity"/>
    <property type="evidence" value="ECO:0007669"/>
    <property type="project" value="InterPro"/>
</dbReference>
<dbReference type="InterPro" id="IPR005835">
    <property type="entry name" value="NTP_transferase_dom"/>
</dbReference>
<dbReference type="AlphaFoldDB" id="A0A0G1M591"/>
<evidence type="ECO:0000313" key="4">
    <source>
        <dbReference type="Proteomes" id="UP000034264"/>
    </source>
</evidence>
<dbReference type="Proteomes" id="UP000034264">
    <property type="component" value="Unassembled WGS sequence"/>
</dbReference>
<evidence type="ECO:0000259" key="1">
    <source>
        <dbReference type="Pfam" id="PF00483"/>
    </source>
</evidence>
<evidence type="ECO:0000259" key="2">
    <source>
        <dbReference type="Pfam" id="PF22640"/>
    </source>
</evidence>
<feature type="domain" description="MannoseP isomerase/GMP-like beta-helix" evidence="2">
    <location>
        <begin position="317"/>
        <end position="367"/>
    </location>
</feature>
<accession>A0A0G1M591</accession>
<gene>
    <name evidence="3" type="ORF">UX05_C0002G0018</name>
</gene>
<dbReference type="CDD" id="cd02509">
    <property type="entry name" value="GDP-M1P_Guanylyltransferase"/>
    <property type="match status" value="1"/>
</dbReference>
<proteinExistence type="predicted"/>